<dbReference type="Gene3D" id="1.10.1580.10">
    <property type="match status" value="1"/>
</dbReference>
<dbReference type="PROSITE" id="PS51721">
    <property type="entry name" value="G_CP"/>
    <property type="match status" value="1"/>
</dbReference>
<evidence type="ECO:0000256" key="4">
    <source>
        <dbReference type="ARBA" id="ARBA00023134"/>
    </source>
</evidence>
<dbReference type="GO" id="GO:0050793">
    <property type="term" value="P:regulation of developmental process"/>
    <property type="evidence" value="ECO:0007669"/>
    <property type="project" value="UniProtKB-ARBA"/>
</dbReference>
<feature type="region of interest" description="Disordered" evidence="6">
    <location>
        <begin position="77"/>
        <end position="100"/>
    </location>
</feature>
<accession>A0A8H2XAB3</accession>
<proteinExistence type="predicted"/>
<evidence type="ECO:0000256" key="1">
    <source>
        <dbReference type="ARBA" id="ARBA00004604"/>
    </source>
</evidence>
<dbReference type="GO" id="GO:0005730">
    <property type="term" value="C:nucleolus"/>
    <property type="evidence" value="ECO:0007669"/>
    <property type="project" value="UniProtKB-SubCell"/>
</dbReference>
<dbReference type="InterPro" id="IPR006073">
    <property type="entry name" value="GTP-bd"/>
</dbReference>
<dbReference type="InterPro" id="IPR023179">
    <property type="entry name" value="GTP-bd_ortho_bundle_sf"/>
</dbReference>
<protein>
    <recommendedName>
        <fullName evidence="7">CP-type G domain-containing protein</fullName>
    </recommendedName>
</protein>
<keyword evidence="2" id="KW-0547">Nucleotide-binding</keyword>
<evidence type="ECO:0000256" key="3">
    <source>
        <dbReference type="ARBA" id="ARBA00023054"/>
    </source>
</evidence>
<dbReference type="InterPro" id="IPR027417">
    <property type="entry name" value="P-loop_NTPase"/>
</dbReference>
<feature type="compositionally biased region" description="Polar residues" evidence="6">
    <location>
        <begin position="558"/>
        <end position="567"/>
    </location>
</feature>
<dbReference type="EMBL" id="CAJMWQ010000976">
    <property type="protein sequence ID" value="CAE6418527.1"/>
    <property type="molecule type" value="Genomic_DNA"/>
</dbReference>
<organism evidence="8 9">
    <name type="scientific">Rhizoctonia solani</name>
    <dbReference type="NCBI Taxonomy" id="456999"/>
    <lineage>
        <taxon>Eukaryota</taxon>
        <taxon>Fungi</taxon>
        <taxon>Dikarya</taxon>
        <taxon>Basidiomycota</taxon>
        <taxon>Agaricomycotina</taxon>
        <taxon>Agaricomycetes</taxon>
        <taxon>Cantharellales</taxon>
        <taxon>Ceratobasidiaceae</taxon>
        <taxon>Rhizoctonia</taxon>
    </lineage>
</organism>
<evidence type="ECO:0000313" key="9">
    <source>
        <dbReference type="Proteomes" id="UP000663826"/>
    </source>
</evidence>
<dbReference type="Gene3D" id="3.40.50.300">
    <property type="entry name" value="P-loop containing nucleotide triphosphate hydrolases"/>
    <property type="match status" value="1"/>
</dbReference>
<dbReference type="InterPro" id="IPR050755">
    <property type="entry name" value="TRAFAC_YlqF/YawG_RiboMat"/>
</dbReference>
<evidence type="ECO:0000256" key="6">
    <source>
        <dbReference type="SAM" id="MobiDB-lite"/>
    </source>
</evidence>
<dbReference type="InterPro" id="IPR030378">
    <property type="entry name" value="G_CP_dom"/>
</dbReference>
<comment type="subcellular location">
    <subcellularLocation>
        <location evidence="1">Nucleus</location>
        <location evidence="1">Nucleolus</location>
    </subcellularLocation>
</comment>
<dbReference type="FunFam" id="1.10.1580.10:FF:000002">
    <property type="entry name" value="Guanine nucleotide-binding protein-like 3 (nucleolar)-like"/>
    <property type="match status" value="1"/>
</dbReference>
<reference evidence="8" key="1">
    <citation type="submission" date="2021-01" db="EMBL/GenBank/DDBJ databases">
        <authorList>
            <person name="Kaushik A."/>
        </authorList>
    </citation>
    <scope>NUCLEOTIDE SEQUENCE</scope>
    <source>
        <strain evidence="8">AG1-1B</strain>
    </source>
</reference>
<dbReference type="FunFam" id="3.40.50.300:FF:000571">
    <property type="entry name" value="Guanine nucleotide-binding protein-like NSN1"/>
    <property type="match status" value="1"/>
</dbReference>
<name>A0A8H2XAB3_9AGAM</name>
<feature type="region of interest" description="Disordered" evidence="6">
    <location>
        <begin position="530"/>
        <end position="600"/>
    </location>
</feature>
<evidence type="ECO:0000256" key="2">
    <source>
        <dbReference type="ARBA" id="ARBA00022741"/>
    </source>
</evidence>
<keyword evidence="4" id="KW-0342">GTP-binding</keyword>
<keyword evidence="3" id="KW-0175">Coiled coil</keyword>
<comment type="caution">
    <text evidence="8">The sequence shown here is derived from an EMBL/GenBank/DDBJ whole genome shotgun (WGS) entry which is preliminary data.</text>
</comment>
<gene>
    <name evidence="8" type="ORF">RDB_LOCUS46172</name>
</gene>
<dbReference type="Proteomes" id="UP000663826">
    <property type="component" value="Unassembled WGS sequence"/>
</dbReference>
<dbReference type="Pfam" id="PF01926">
    <property type="entry name" value="MMR_HSR1"/>
    <property type="match status" value="1"/>
</dbReference>
<evidence type="ECO:0000256" key="5">
    <source>
        <dbReference type="ARBA" id="ARBA00023242"/>
    </source>
</evidence>
<dbReference type="GO" id="GO:0005525">
    <property type="term" value="F:GTP binding"/>
    <property type="evidence" value="ECO:0007669"/>
    <property type="project" value="UniProtKB-KW"/>
</dbReference>
<dbReference type="PANTHER" id="PTHR11089">
    <property type="entry name" value="GTP-BINDING PROTEIN-RELATED"/>
    <property type="match status" value="1"/>
</dbReference>
<dbReference type="AlphaFoldDB" id="A0A8H2XAB3"/>
<dbReference type="SUPFAM" id="SSF52540">
    <property type="entry name" value="P-loop containing nucleoside triphosphate hydrolases"/>
    <property type="match status" value="1"/>
</dbReference>
<sequence length="600" mass="65861">MYKIVFMAASKYVAYETNCNGTRKGSTAITTAIRRTDHMTSDTNFLIRVLTSLGSSTNTTHQQQALPRHKYGRPQLSQLAARHSKPTIPHPGKPKKDQGIPKFSLKKHEVQNHVKNLKKSHLSIAALAMEAQGQSAAFEHREDVERNIEDTTHDPSLKAYMREFHRVVEMSDVIIQVLDARDPMGCRSPSVEDEVRRSEKKLVGVLNKIDLVPKENVEAWLRYLRHDFPVLPFKSSTQLQRSNLSHSSYSASSSSGAQPLVQLLKSYASGAPPGTSIRIGVVGLPNVGKSSLINSLKRARACSVASTPGHTKVLQEIALDRGLKLLDSPGVVWEDVQTDSAQRSLRNVLRVEAVNDPVSAVESIISRVSWDSLQRLYTIPAFQNVTEFLAMIAMSRGRLTKGGAADLEAAGKSILHDWNTGRIPYHSTPPAVHPSSRPSVVAEGNQITGAEDVGEAKIVSQFGEAFDLNALFRDADAAVLSGDTDMIEENQEDNQMEEDSNLMQSDDLAPSIPMKRKSGIDTSLAAYPFSSLPSIDTDPPSPKRTRVGDSEGDLDMNLVTSTSQSPAHISPMSRKELRKSGHIGTGAERRRRKAERMAID</sequence>
<keyword evidence="5" id="KW-0539">Nucleus</keyword>
<feature type="region of interest" description="Disordered" evidence="6">
    <location>
        <begin position="492"/>
        <end position="515"/>
    </location>
</feature>
<evidence type="ECO:0000259" key="7">
    <source>
        <dbReference type="PROSITE" id="PS51721"/>
    </source>
</evidence>
<dbReference type="PANTHER" id="PTHR11089:SF30">
    <property type="entry name" value="GUANINE NUCLEOTIDE-BINDING PROTEIN-LIKE 3 HOMOLOG"/>
    <property type="match status" value="1"/>
</dbReference>
<feature type="domain" description="CP-type G" evidence="7">
    <location>
        <begin position="161"/>
        <end position="334"/>
    </location>
</feature>
<dbReference type="CDD" id="cd04178">
    <property type="entry name" value="Nucleostemin_like"/>
    <property type="match status" value="1"/>
</dbReference>
<evidence type="ECO:0000313" key="8">
    <source>
        <dbReference type="EMBL" id="CAE6418527.1"/>
    </source>
</evidence>
<dbReference type="GO" id="GO:0051239">
    <property type="term" value="P:regulation of multicellular organismal process"/>
    <property type="evidence" value="ECO:0007669"/>
    <property type="project" value="UniProtKB-ARBA"/>
</dbReference>